<evidence type="ECO:0000256" key="1">
    <source>
        <dbReference type="SAM" id="MobiDB-lite"/>
    </source>
</evidence>
<dbReference type="EMBL" id="BARS01020714">
    <property type="protein sequence ID" value="GAG10546.1"/>
    <property type="molecule type" value="Genomic_DNA"/>
</dbReference>
<name>X0WCZ8_9ZZZZ</name>
<gene>
    <name evidence="2" type="ORF">S01H1_33369</name>
</gene>
<dbReference type="AlphaFoldDB" id="X0WCZ8"/>
<feature type="compositionally biased region" description="Basic and acidic residues" evidence="1">
    <location>
        <begin position="38"/>
        <end position="48"/>
    </location>
</feature>
<comment type="caution">
    <text evidence="2">The sequence shown here is derived from an EMBL/GenBank/DDBJ whole genome shotgun (WGS) entry which is preliminary data.</text>
</comment>
<feature type="region of interest" description="Disordered" evidence="1">
    <location>
        <begin position="24"/>
        <end position="48"/>
    </location>
</feature>
<sequence>REVNEKEGVAGAAEVREAIGLETKLEVNEGLPSPAPDSTHREVNEKDA</sequence>
<reference evidence="2" key="1">
    <citation type="journal article" date="2014" name="Front. Microbiol.">
        <title>High frequency of phylogenetically diverse reductive dehalogenase-homologous genes in deep subseafloor sedimentary metagenomes.</title>
        <authorList>
            <person name="Kawai M."/>
            <person name="Futagami T."/>
            <person name="Toyoda A."/>
            <person name="Takaki Y."/>
            <person name="Nishi S."/>
            <person name="Hori S."/>
            <person name="Arai W."/>
            <person name="Tsubouchi T."/>
            <person name="Morono Y."/>
            <person name="Uchiyama I."/>
            <person name="Ito T."/>
            <person name="Fujiyama A."/>
            <person name="Inagaki F."/>
            <person name="Takami H."/>
        </authorList>
    </citation>
    <scope>NUCLEOTIDE SEQUENCE</scope>
    <source>
        <strain evidence="2">Expedition CK06-06</strain>
    </source>
</reference>
<protein>
    <submittedName>
        <fullName evidence="2">Uncharacterized protein</fullName>
    </submittedName>
</protein>
<proteinExistence type="predicted"/>
<feature type="non-terminal residue" evidence="2">
    <location>
        <position position="1"/>
    </location>
</feature>
<organism evidence="2">
    <name type="scientific">marine sediment metagenome</name>
    <dbReference type="NCBI Taxonomy" id="412755"/>
    <lineage>
        <taxon>unclassified sequences</taxon>
        <taxon>metagenomes</taxon>
        <taxon>ecological metagenomes</taxon>
    </lineage>
</organism>
<evidence type="ECO:0000313" key="2">
    <source>
        <dbReference type="EMBL" id="GAG10546.1"/>
    </source>
</evidence>
<accession>X0WCZ8</accession>